<dbReference type="SUPFAM" id="SSF47413">
    <property type="entry name" value="lambda repressor-like DNA-binding domains"/>
    <property type="match status" value="1"/>
</dbReference>
<dbReference type="PROSITE" id="PS50943">
    <property type="entry name" value="HTH_CROC1"/>
    <property type="match status" value="1"/>
</dbReference>
<proteinExistence type="predicted"/>
<dbReference type="SMART" id="SM00530">
    <property type="entry name" value="HTH_XRE"/>
    <property type="match status" value="1"/>
</dbReference>
<dbReference type="CDD" id="cd00093">
    <property type="entry name" value="HTH_XRE"/>
    <property type="match status" value="1"/>
</dbReference>
<accession>A0A8S5R4Y9</accession>
<reference evidence="2" key="1">
    <citation type="journal article" date="2021" name="Proc. Natl. Acad. Sci. U.S.A.">
        <title>A Catalog of Tens of Thousands of Viruses from Human Metagenomes Reveals Hidden Associations with Chronic Diseases.</title>
        <authorList>
            <person name="Tisza M.J."/>
            <person name="Buck C.B."/>
        </authorList>
    </citation>
    <scope>NUCLEOTIDE SEQUENCE</scope>
    <source>
        <strain evidence="2">CtcMb1</strain>
    </source>
</reference>
<sequence length="111" mass="12416">MFYDNFVALCASVNKTPAYVGRELGIDKSTISCWKARKTKPSDVNAQKIADYFGVTVEELMGKGIKKERPADGEALIRDLPEDIQQIIRICMNRPELASALLNLAKQIEKD</sequence>
<name>A0A8S5R4Y9_9CAUD</name>
<dbReference type="InterPro" id="IPR010982">
    <property type="entry name" value="Lambda_DNA-bd_dom_sf"/>
</dbReference>
<dbReference type="InterPro" id="IPR001387">
    <property type="entry name" value="Cro/C1-type_HTH"/>
</dbReference>
<dbReference type="Pfam" id="PF01381">
    <property type="entry name" value="HTH_3"/>
    <property type="match status" value="1"/>
</dbReference>
<evidence type="ECO:0000259" key="1">
    <source>
        <dbReference type="PROSITE" id="PS50943"/>
    </source>
</evidence>
<evidence type="ECO:0000313" key="2">
    <source>
        <dbReference type="EMBL" id="DAE26179.1"/>
    </source>
</evidence>
<feature type="domain" description="HTH cro/C1-type" evidence="1">
    <location>
        <begin position="20"/>
        <end position="60"/>
    </location>
</feature>
<dbReference type="EMBL" id="BK015811">
    <property type="protein sequence ID" value="DAE26179.1"/>
    <property type="molecule type" value="Genomic_DNA"/>
</dbReference>
<dbReference type="GO" id="GO:0003677">
    <property type="term" value="F:DNA binding"/>
    <property type="evidence" value="ECO:0007669"/>
    <property type="project" value="InterPro"/>
</dbReference>
<protein>
    <recommendedName>
        <fullName evidence="1">HTH cro/C1-type domain-containing protein</fullName>
    </recommendedName>
</protein>
<dbReference type="Gene3D" id="1.10.260.40">
    <property type="entry name" value="lambda repressor-like DNA-binding domains"/>
    <property type="match status" value="1"/>
</dbReference>
<organism evidence="2">
    <name type="scientific">Siphoviridae sp. ctcMb1</name>
    <dbReference type="NCBI Taxonomy" id="2827276"/>
    <lineage>
        <taxon>Viruses</taxon>
        <taxon>Duplodnaviria</taxon>
        <taxon>Heunggongvirae</taxon>
        <taxon>Uroviricota</taxon>
        <taxon>Caudoviricetes</taxon>
    </lineage>
</organism>